<dbReference type="SUPFAM" id="SSF55781">
    <property type="entry name" value="GAF domain-like"/>
    <property type="match status" value="1"/>
</dbReference>
<dbReference type="InterPro" id="IPR029016">
    <property type="entry name" value="GAF-like_dom_sf"/>
</dbReference>
<evidence type="ECO:0000313" key="2">
    <source>
        <dbReference type="EMBL" id="OFD87829.1"/>
    </source>
</evidence>
<feature type="transmembrane region" description="Helical" evidence="1">
    <location>
        <begin position="39"/>
        <end position="69"/>
    </location>
</feature>
<dbReference type="EMBL" id="LXLX01000051">
    <property type="protein sequence ID" value="OFD87829.1"/>
    <property type="molecule type" value="Genomic_DNA"/>
</dbReference>
<proteinExistence type="predicted"/>
<protein>
    <recommendedName>
        <fullName evidence="4">Nucleoside-diphosphate sugar epimerase</fullName>
    </recommendedName>
</protein>
<feature type="transmembrane region" description="Helical" evidence="1">
    <location>
        <begin position="89"/>
        <end position="108"/>
    </location>
</feature>
<dbReference type="PATRIC" id="fig|86662.28.peg.5679"/>
<keyword evidence="1" id="KW-0812">Transmembrane</keyword>
<accession>A0A1E8BF78</accession>
<name>A0A1E8BF78_BACMY</name>
<reference evidence="2 3" key="1">
    <citation type="submission" date="2016-05" db="EMBL/GenBank/DDBJ databases">
        <title>Bacillus thuringiensis and Bacillus weihenstephanensis as novel biocontrol agents of wilt causing Verticillium species.</title>
        <authorList>
            <person name="Hollensteiner J."/>
            <person name="Wemheuer F."/>
            <person name="Harting R."/>
            <person name="Kolarzyk A."/>
            <person name="Diaz-Valerio S."/>
            <person name="Poehlein A."/>
            <person name="Brzuszkiewicz E."/>
            <person name="Nesemann K."/>
            <person name="Braus-Stromeyer S."/>
            <person name="Braus G."/>
            <person name="Daniel R."/>
            <person name="Liesegang H."/>
        </authorList>
    </citation>
    <scope>NUCLEOTIDE SEQUENCE [LARGE SCALE GENOMIC DNA]</scope>
    <source>
        <strain evidence="2 3">GOE11</strain>
    </source>
</reference>
<keyword evidence="1" id="KW-1133">Transmembrane helix</keyword>
<evidence type="ECO:0000256" key="1">
    <source>
        <dbReference type="SAM" id="Phobius"/>
    </source>
</evidence>
<comment type="caution">
    <text evidence="2">The sequence shown here is derived from an EMBL/GenBank/DDBJ whole genome shotgun (WGS) entry which is preliminary data.</text>
</comment>
<dbReference type="Proteomes" id="UP000175835">
    <property type="component" value="Unassembled WGS sequence"/>
</dbReference>
<evidence type="ECO:0008006" key="4">
    <source>
        <dbReference type="Google" id="ProtNLM"/>
    </source>
</evidence>
<dbReference type="Gene3D" id="3.30.450.40">
    <property type="match status" value="1"/>
</dbReference>
<evidence type="ECO:0000313" key="3">
    <source>
        <dbReference type="Proteomes" id="UP000175835"/>
    </source>
</evidence>
<organism evidence="2 3">
    <name type="scientific">Bacillus mycoides</name>
    <dbReference type="NCBI Taxonomy" id="1405"/>
    <lineage>
        <taxon>Bacteria</taxon>
        <taxon>Bacillati</taxon>
        <taxon>Bacillota</taxon>
        <taxon>Bacilli</taxon>
        <taxon>Bacillales</taxon>
        <taxon>Bacillaceae</taxon>
        <taxon>Bacillus</taxon>
        <taxon>Bacillus cereus group</taxon>
    </lineage>
</organism>
<feature type="transmembrane region" description="Helical" evidence="1">
    <location>
        <begin position="12"/>
        <end position="32"/>
    </location>
</feature>
<gene>
    <name evidence="2" type="ORF">BWGOE11_55290</name>
</gene>
<dbReference type="AlphaFoldDB" id="A0A1E8BF78"/>
<keyword evidence="1" id="KW-0472">Membrane</keyword>
<sequence length="407" mass="47973">MYYKQSNSFQKMIEPTVLFVALFFLSILTDFLTPTYEYFLLLFITLIISSRYGISIALFAFLEAMIYIFISGIYKENDILLYFYSLDYWISWIFLLVISLCCGLMSTAQKERYEDVHMINNELKAENKELKYVVKQLDETRITLRSRVLESNNHLSKMYHMFKALNHTHPEIVLDEGINVLKMYFGAKKIGIYHVDNNKQSLRIKLRSETGKSTLSQSIFVKNASLVIKNALAHNRPFFRTDEDFQDAPLLVGPVLFQDDVQYVIILDEIEFSKVTSEQFELFTWYLRWMGDRLQNASNLWLSSQEDRTFPKTSIYYEDEFEHLLKIEKKRYETLSYPYSYFEFNAPQDSLEMINSILKDHLRDIDIFSYSTTGQKIMILLPGTEEKFLLQVQTRIQNALSSKGVIF</sequence>
<dbReference type="RefSeq" id="WP_070147075.1">
    <property type="nucleotide sequence ID" value="NZ_LXLX01000051.1"/>
</dbReference>